<protein>
    <recommendedName>
        <fullName evidence="1">Protein kinase domain-containing protein</fullName>
    </recommendedName>
</protein>
<dbReference type="InterPro" id="IPR000719">
    <property type="entry name" value="Prot_kinase_dom"/>
</dbReference>
<organism evidence="2 3">
    <name type="scientific">Paramecium sonneborni</name>
    <dbReference type="NCBI Taxonomy" id="65129"/>
    <lineage>
        <taxon>Eukaryota</taxon>
        <taxon>Sar</taxon>
        <taxon>Alveolata</taxon>
        <taxon>Ciliophora</taxon>
        <taxon>Intramacronucleata</taxon>
        <taxon>Oligohymenophorea</taxon>
        <taxon>Peniculida</taxon>
        <taxon>Parameciidae</taxon>
        <taxon>Paramecium</taxon>
    </lineage>
</organism>
<dbReference type="GO" id="GO:0004672">
    <property type="term" value="F:protein kinase activity"/>
    <property type="evidence" value="ECO:0007669"/>
    <property type="project" value="InterPro"/>
</dbReference>
<dbReference type="AlphaFoldDB" id="A0A8S1RCH4"/>
<dbReference type="GO" id="GO:0005524">
    <property type="term" value="F:ATP binding"/>
    <property type="evidence" value="ECO:0007669"/>
    <property type="project" value="InterPro"/>
</dbReference>
<evidence type="ECO:0000259" key="1">
    <source>
        <dbReference type="PROSITE" id="PS50011"/>
    </source>
</evidence>
<dbReference type="EMBL" id="CAJJDN010000156">
    <property type="protein sequence ID" value="CAD8125053.1"/>
    <property type="molecule type" value="Genomic_DNA"/>
</dbReference>
<proteinExistence type="predicted"/>
<feature type="domain" description="Protein kinase" evidence="1">
    <location>
        <begin position="1"/>
        <end position="317"/>
    </location>
</feature>
<dbReference type="PROSITE" id="PS50011">
    <property type="entry name" value="PROTEIN_KINASE_DOM"/>
    <property type="match status" value="1"/>
</dbReference>
<evidence type="ECO:0000313" key="3">
    <source>
        <dbReference type="Proteomes" id="UP000692954"/>
    </source>
</evidence>
<evidence type="ECO:0000313" key="2">
    <source>
        <dbReference type="EMBL" id="CAD8125053.1"/>
    </source>
</evidence>
<sequence>MNKSNSVNYYPDETKLKSTAHPLIFYNDQDKLVKKIECGSLIQFQQRVKQIKHQEQLEGKLKRYKKYQTCLVEIEQYTTQQKSSGSSPLYVQYKCNSKSNSLLNILKQKLSKEDKINYFFQLLELAQIHKYLTIVHKNMKPSNIIWDDNKFYLIDFGYMDDYNQEIFTCRKNYIDPINQDQMRNLYPYLSNSFIAELHNAKGDKNKIQQIVEAKTYKIIQKEDRYALGIMMLELFGNFEKFYQKCDLHSCYQQSFKREEQIKVILHDQNNIQDFGTQIIDKISEIIKNIIFNDEIPEKFQQLKIDVEEYFKEQEKFFTEESFRQTIINNLSFQEDQGNFIQEQNKQKATLDNKMNHEENEYIKGLIMNKCYEFDENLLYYLDKEELNNYLLNIGESFTNLKKKAKHIKGLYKQYEQLEINSNILEDIYYILQLYSNDHNNQICLKYEKEIQEMNKKDQKDFKFNQINKSLTKKRIQQVSQLNLENQEDHYDRPNTQTTVQSNNRIQRIESQLDNISNPNQESDSLKQFIQPSSKIQFIEVLQNQIPEIKIFIDYYQIMNLKKENMNNQINNWDFDENQEKPINLNNMIMALEKNSLQWWGLYKHQLLIGQFSQNNYEDFQFKGKIIQQNQNGDIILYFNVTIYNLVQDLKMEGKNVIKYIYQRNTFKLLEIYSGELRNNKKNGEGINLEITKNEIIKYKGCWKDDKKNGNCASFERIQQDCSFQKDNQNPSFDYDWSNFTGNFVNDQIKYGQVQDLKVQVQGYFFCNSTLRLLNKSGQYIFQINFLKCLKEISSKMRSFCCCEHD</sequence>
<dbReference type="OrthoDB" id="313384at2759"/>
<keyword evidence="3" id="KW-1185">Reference proteome</keyword>
<gene>
    <name evidence="2" type="ORF">PSON_ATCC_30995.1.T1560014</name>
</gene>
<name>A0A8S1RCH4_9CILI</name>
<dbReference type="Proteomes" id="UP000692954">
    <property type="component" value="Unassembled WGS sequence"/>
</dbReference>
<comment type="caution">
    <text evidence="2">The sequence shown here is derived from an EMBL/GenBank/DDBJ whole genome shotgun (WGS) entry which is preliminary data.</text>
</comment>
<accession>A0A8S1RCH4</accession>
<reference evidence="2" key="1">
    <citation type="submission" date="2021-01" db="EMBL/GenBank/DDBJ databases">
        <authorList>
            <consortium name="Genoscope - CEA"/>
            <person name="William W."/>
        </authorList>
    </citation>
    <scope>NUCLEOTIDE SEQUENCE</scope>
</reference>